<feature type="transmembrane region" description="Helical" evidence="1">
    <location>
        <begin position="23"/>
        <end position="45"/>
    </location>
</feature>
<feature type="transmembrane region" description="Helical" evidence="1">
    <location>
        <begin position="116"/>
        <end position="135"/>
    </location>
</feature>
<reference evidence="2 3" key="1">
    <citation type="submission" date="2023-02" db="EMBL/GenBank/DDBJ databases">
        <title>Host association and intracellularity evolved multiple times independently in the Rickettsiales.</title>
        <authorList>
            <person name="Castelli M."/>
            <person name="Nardi T."/>
            <person name="Gammuto L."/>
            <person name="Bellinzona G."/>
            <person name="Sabaneyeva E."/>
            <person name="Potekhin A."/>
            <person name="Serra V."/>
            <person name="Petroni G."/>
            <person name="Sassera D."/>
        </authorList>
    </citation>
    <scope>NUCLEOTIDE SEQUENCE [LARGE SCALE GENOMIC DNA]</scope>
    <source>
        <strain evidence="2 3">BOD18</strain>
    </source>
</reference>
<evidence type="ECO:0000313" key="3">
    <source>
        <dbReference type="Proteomes" id="UP001293791"/>
    </source>
</evidence>
<gene>
    <name evidence="2" type="ORF">Cyrtocomes_00507</name>
</gene>
<keyword evidence="1" id="KW-0812">Transmembrane</keyword>
<comment type="caution">
    <text evidence="2">The sequence shown here is derived from an EMBL/GenBank/DDBJ whole genome shotgun (WGS) entry which is preliminary data.</text>
</comment>
<accession>A0ABU5L7N3</accession>
<evidence type="ECO:0000313" key="2">
    <source>
        <dbReference type="EMBL" id="MDZ5762137.1"/>
    </source>
</evidence>
<proteinExistence type="predicted"/>
<keyword evidence="1" id="KW-0472">Membrane</keyword>
<dbReference type="Proteomes" id="UP001293791">
    <property type="component" value="Unassembled WGS sequence"/>
</dbReference>
<protein>
    <submittedName>
        <fullName evidence="2">Uncharacterized protein</fullName>
    </submittedName>
</protein>
<dbReference type="RefSeq" id="WP_322497622.1">
    <property type="nucleotide sequence ID" value="NZ_JARGYT010000022.1"/>
</dbReference>
<name>A0ABU5L7N3_9RICK</name>
<sequence>MIGLSHNIKHTYQHAGAYLKEGALIWLLPSVLLIPVVDGLSLAAAPFGAMLKLITQPIALCLFDGIDKIFDITTKVGFCRAELCKSSIRFFQHFSPIISAYTWLYKGDCRHNESGFMLFPLIGITLAALPGYLHVEGARLTHAINHLNGLNDVSILDEIFKADCNICNSKIPSFAIEDIYNRTHNPMQSGDADLGHTTD</sequence>
<keyword evidence="3" id="KW-1185">Reference proteome</keyword>
<evidence type="ECO:0000256" key="1">
    <source>
        <dbReference type="SAM" id="Phobius"/>
    </source>
</evidence>
<organism evidence="2 3">
    <name type="scientific">Candidatus Cyrtobacter comes</name>
    <dbReference type="NCBI Taxonomy" id="675776"/>
    <lineage>
        <taxon>Bacteria</taxon>
        <taxon>Pseudomonadati</taxon>
        <taxon>Pseudomonadota</taxon>
        <taxon>Alphaproteobacteria</taxon>
        <taxon>Rickettsiales</taxon>
        <taxon>Candidatus Midichloriaceae</taxon>
        <taxon>Candidatus Cyrtobacter</taxon>
    </lineage>
</organism>
<keyword evidence="1" id="KW-1133">Transmembrane helix</keyword>
<dbReference type="EMBL" id="JARGYT010000022">
    <property type="protein sequence ID" value="MDZ5762137.1"/>
    <property type="molecule type" value="Genomic_DNA"/>
</dbReference>